<evidence type="ECO:0000313" key="2">
    <source>
        <dbReference type="Proteomes" id="UP001589738"/>
    </source>
</evidence>
<accession>A0ABV6KPX5</accession>
<dbReference type="InterPro" id="IPR009377">
    <property type="entry name" value="EutA"/>
</dbReference>
<gene>
    <name evidence="1" type="ORF">ACFFHF_08955</name>
</gene>
<dbReference type="Pfam" id="PF06277">
    <property type="entry name" value="EutA"/>
    <property type="match status" value="1"/>
</dbReference>
<keyword evidence="2" id="KW-1185">Reference proteome</keyword>
<dbReference type="SUPFAM" id="SSF53067">
    <property type="entry name" value="Actin-like ATPase domain"/>
    <property type="match status" value="1"/>
</dbReference>
<dbReference type="Proteomes" id="UP001589738">
    <property type="component" value="Unassembled WGS sequence"/>
</dbReference>
<evidence type="ECO:0000313" key="1">
    <source>
        <dbReference type="EMBL" id="MFC0475376.1"/>
    </source>
</evidence>
<dbReference type="InterPro" id="IPR043129">
    <property type="entry name" value="ATPase_NBD"/>
</dbReference>
<dbReference type="RefSeq" id="WP_340902509.1">
    <property type="nucleotide sequence ID" value="NZ_JBHLUU010000026.1"/>
</dbReference>
<comment type="caution">
    <text evidence="1">The sequence shown here is derived from an EMBL/GenBank/DDBJ whole genome shotgun (WGS) entry which is preliminary data.</text>
</comment>
<dbReference type="PIRSF" id="PIRSF012293">
    <property type="entry name" value="EutA"/>
    <property type="match status" value="1"/>
</dbReference>
<reference evidence="1 2" key="1">
    <citation type="submission" date="2024-09" db="EMBL/GenBank/DDBJ databases">
        <authorList>
            <person name="Sun Q."/>
            <person name="Mori K."/>
        </authorList>
    </citation>
    <scope>NUCLEOTIDE SEQUENCE [LARGE SCALE GENOMIC DNA]</scope>
    <source>
        <strain evidence="1 2">CGMCC 1.9126</strain>
    </source>
</reference>
<name>A0ABV6KPX5_9BACI</name>
<dbReference type="EMBL" id="JBHLUU010000026">
    <property type="protein sequence ID" value="MFC0475376.1"/>
    <property type="molecule type" value="Genomic_DNA"/>
</dbReference>
<organism evidence="1 2">
    <name type="scientific">Robertmurraya beringensis</name>
    <dbReference type="NCBI Taxonomy" id="641660"/>
    <lineage>
        <taxon>Bacteria</taxon>
        <taxon>Bacillati</taxon>
        <taxon>Bacillota</taxon>
        <taxon>Bacilli</taxon>
        <taxon>Bacillales</taxon>
        <taxon>Bacillaceae</taxon>
        <taxon>Robertmurraya</taxon>
    </lineage>
</organism>
<sequence length="478" mass="52251">MGNWITSIGLDIGTSTTKFIVSHLSIAEQGSPFHLPTSQIIDRTVVYESSIYTTPLTSNQDIDMPSLATILSKEYEQSGIHFKDVKAGAVIITGETARKENAEKIINYLADRAGDFVVATAGADLEGILAGKGSGAKERSEEIEGIVANVDIGGGTANVVLFEAGRTLQTFTFHLGGRLIRINDQEEVEYISEYLRPWLEANHFSTQTGGGITFNELKNICTRMNQSLISFLSGEPKYHAGLLLLEPMNQPLPPINEVIFSGGVGHMMAEKEPVQMSEVTTFGDIGPLLASTLWKESKVSGLNITEAKETTRATVIGAGMQNTELSGATIYVHEDLLPLKNLPIVRVMVDTLDFNTVAFSNQLDDVMKQARKLYEVQDPPLALGLLGREYCSYQTMKSMTNTIYQLYHHHFPNATCLVVICERDIGKALGQSLKKTSHEGMQIICIDQVDFLHGDYIDLGLRIAGEAISLSVKTLAFG</sequence>
<proteinExistence type="predicted"/>
<protein>
    <submittedName>
        <fullName evidence="1">Ethanolamine ammonia-lyase reactivating factor EutA</fullName>
    </submittedName>
</protein>